<evidence type="ECO:0008006" key="2">
    <source>
        <dbReference type="Google" id="ProtNLM"/>
    </source>
</evidence>
<sequence>MLTACETKPLPIPTQRPPQAGFCDLSDDALRRYVVAINIVGESSSSGVATLIGRKIYVLTNRHNLPRLPKIENIQFRNYRHQYTKAADIIIMGRDYAEEVGLGPARDYAVLSVKDPSIFVPLPLH</sequence>
<dbReference type="EMBL" id="UINC01188147">
    <property type="protein sequence ID" value="SVE01216.1"/>
    <property type="molecule type" value="Genomic_DNA"/>
</dbReference>
<name>A0A382ZZY4_9ZZZZ</name>
<gene>
    <name evidence="1" type="ORF">METZ01_LOCUS454070</name>
</gene>
<accession>A0A382ZZY4</accession>
<protein>
    <recommendedName>
        <fullName evidence="2">Peptidase S1 domain-containing protein</fullName>
    </recommendedName>
</protein>
<dbReference type="InterPro" id="IPR009003">
    <property type="entry name" value="Peptidase_S1_PA"/>
</dbReference>
<feature type="non-terminal residue" evidence="1">
    <location>
        <position position="125"/>
    </location>
</feature>
<dbReference type="AlphaFoldDB" id="A0A382ZZY4"/>
<proteinExistence type="predicted"/>
<organism evidence="1">
    <name type="scientific">marine metagenome</name>
    <dbReference type="NCBI Taxonomy" id="408172"/>
    <lineage>
        <taxon>unclassified sequences</taxon>
        <taxon>metagenomes</taxon>
        <taxon>ecological metagenomes</taxon>
    </lineage>
</organism>
<reference evidence="1" key="1">
    <citation type="submission" date="2018-05" db="EMBL/GenBank/DDBJ databases">
        <authorList>
            <person name="Lanie J.A."/>
            <person name="Ng W.-L."/>
            <person name="Kazmierczak K.M."/>
            <person name="Andrzejewski T.M."/>
            <person name="Davidsen T.M."/>
            <person name="Wayne K.J."/>
            <person name="Tettelin H."/>
            <person name="Glass J.I."/>
            <person name="Rusch D."/>
            <person name="Podicherti R."/>
            <person name="Tsui H.-C.T."/>
            <person name="Winkler M.E."/>
        </authorList>
    </citation>
    <scope>NUCLEOTIDE SEQUENCE</scope>
</reference>
<dbReference type="SUPFAM" id="SSF50494">
    <property type="entry name" value="Trypsin-like serine proteases"/>
    <property type="match status" value="1"/>
</dbReference>
<evidence type="ECO:0000313" key="1">
    <source>
        <dbReference type="EMBL" id="SVE01216.1"/>
    </source>
</evidence>